<comment type="caution">
    <text evidence="2">The sequence shown here is derived from an EMBL/GenBank/DDBJ whole genome shotgun (WGS) entry which is preliminary data.</text>
</comment>
<keyword evidence="3" id="KW-1185">Reference proteome</keyword>
<proteinExistence type="predicted"/>
<organism evidence="2 3">
    <name type="scientific">Thiopseudomonas denitrificans</name>
    <dbReference type="NCBI Taxonomy" id="1501432"/>
    <lineage>
        <taxon>Bacteria</taxon>
        <taxon>Pseudomonadati</taxon>
        <taxon>Pseudomonadota</taxon>
        <taxon>Gammaproteobacteria</taxon>
        <taxon>Pseudomonadales</taxon>
        <taxon>Pseudomonadaceae</taxon>
        <taxon>Thiopseudomonas</taxon>
    </lineage>
</organism>
<dbReference type="AlphaFoldDB" id="A0A4R6TY73"/>
<dbReference type="InterPro" id="IPR013976">
    <property type="entry name" value="HDOD"/>
</dbReference>
<gene>
    <name evidence="2" type="ORF">DFQ45_11070</name>
</gene>
<feature type="domain" description="HDOD" evidence="1">
    <location>
        <begin position="23"/>
        <end position="214"/>
    </location>
</feature>
<dbReference type="Gene3D" id="1.10.3210.10">
    <property type="entry name" value="Hypothetical protein af1432"/>
    <property type="match status" value="1"/>
</dbReference>
<protein>
    <submittedName>
        <fullName evidence="2">HDOD domain-containing protein</fullName>
    </submittedName>
</protein>
<dbReference type="SUPFAM" id="SSF109604">
    <property type="entry name" value="HD-domain/PDEase-like"/>
    <property type="match status" value="1"/>
</dbReference>
<dbReference type="EMBL" id="SNYK01000010">
    <property type="protein sequence ID" value="TDQ36855.1"/>
    <property type="molecule type" value="Genomic_DNA"/>
</dbReference>
<evidence type="ECO:0000259" key="1">
    <source>
        <dbReference type="PROSITE" id="PS51833"/>
    </source>
</evidence>
<dbReference type="Proteomes" id="UP000294575">
    <property type="component" value="Unassembled WGS sequence"/>
</dbReference>
<accession>A0A4R6TY73</accession>
<reference evidence="2 3" key="1">
    <citation type="submission" date="2019-03" db="EMBL/GenBank/DDBJ databases">
        <title>Genomic Encyclopedia of Type Strains, Phase IV (KMG-IV): sequencing the most valuable type-strain genomes for metagenomic binning, comparative biology and taxonomic classification.</title>
        <authorList>
            <person name="Goeker M."/>
        </authorList>
    </citation>
    <scope>NUCLEOTIDE SEQUENCE [LARGE SCALE GENOMIC DNA]</scope>
    <source>
        <strain evidence="2 3">DSM 28679</strain>
    </source>
</reference>
<dbReference type="Pfam" id="PF08668">
    <property type="entry name" value="HDOD"/>
    <property type="match status" value="1"/>
</dbReference>
<evidence type="ECO:0000313" key="3">
    <source>
        <dbReference type="Proteomes" id="UP000294575"/>
    </source>
</evidence>
<evidence type="ECO:0000313" key="2">
    <source>
        <dbReference type="EMBL" id="TDQ36855.1"/>
    </source>
</evidence>
<sequence length="517" mass="58646">MGHSILQPKPLNEWLKLLDRTALPVHTGQKERVQRVMANPDSSLSEISRAITEAPSIALILFREANRSTSYLSEPAHNLDVVLKRLGMAHCTRLLSSLMDESRVPIPANLRQIWLIGQHANRQANTLFANKMARLWQEIHWGSLLFFSPLWPLLTRYPELLPIWEQRVLGNQEPAYKVERELLGVPLVKLCHALAVQWSLPQWIIDGYATLGSNRQMMARALHVARLHHAPLEQQRRLDEQKDLNAWLGQPANSIVLASGLALASHNSWGDNHCLRWQRLISLYLRQPLPVVQQKNHQTSVEHARYLGTTNLWHPARALLWPWNARRIPPARMPVMPPAAMQAENPGSTANDSSKLDVEQWREQARQLLLRPSPFRNTLQLLTHYANMLQHGALSRVLILRVQQASDSLMPVCQLNYQFTLQKPLASHATNPVFRHVMQNRDTLHVHAGNHGKITAHLDAGLLATLGGDNLVMGSIWHKDKPVLLVIADDWGHPLSAESLKAFSASNRYLEQSLSLR</sequence>
<dbReference type="OrthoDB" id="7023490at2"/>
<name>A0A4R6TY73_9GAMM</name>
<dbReference type="PROSITE" id="PS51833">
    <property type="entry name" value="HDOD"/>
    <property type="match status" value="1"/>
</dbReference>
<dbReference type="RefSeq" id="WP_101497589.1">
    <property type="nucleotide sequence ID" value="NZ_LNJZ01000009.1"/>
</dbReference>